<dbReference type="Proteomes" id="UP001151532">
    <property type="component" value="Chromosome 16"/>
</dbReference>
<reference evidence="3" key="1">
    <citation type="submission" date="2022-11" db="EMBL/GenBank/DDBJ databases">
        <authorList>
            <person name="Hyden B.L."/>
            <person name="Feng K."/>
            <person name="Yates T."/>
            <person name="Jawdy S."/>
            <person name="Smart L.B."/>
            <person name="Muchero W."/>
        </authorList>
    </citation>
    <scope>NUCLEOTIDE SEQUENCE</scope>
    <source>
        <tissue evidence="3">Shoot tip</tissue>
    </source>
</reference>
<comment type="caution">
    <text evidence="3">The sequence shown here is derived from an EMBL/GenBank/DDBJ whole genome shotgun (WGS) entry which is preliminary data.</text>
</comment>
<dbReference type="SUPFAM" id="SSF52047">
    <property type="entry name" value="RNI-like"/>
    <property type="match status" value="1"/>
</dbReference>
<feature type="domain" description="Disease resistance protein At4g27190-like leucine-rich repeats" evidence="2">
    <location>
        <begin position="278"/>
        <end position="359"/>
    </location>
</feature>
<proteinExistence type="predicted"/>
<sequence>MVASLVQLQFLRISDCEELEQIIAKDNDDEKDQILSGCKKLRTLELRGLDKLTFIFTPHLAQSLVHLETLRIDRCRGLKHLIGEKDDEREVISESLGFPKLKTLSIRGCDELEYVFPVSVSPSLLNLEEMEIIYCANLKQIFYREEGDALTRDGIINFPQLGKLSLSRPKNFTAQLPSLQVLAIEGHEELGDFLAQLQGHTNLREIRIRAYKGAQELMQVGSFGTNRRAGHELSLLSSMVASLVQLQSLDISDCEELEQIIAKDNDDEKDQILSGSDLQSLCFPNLREFEITGCNKLRSLFPVAMASGLPKLENLQVGDSSQLLGVFWQDDDASLVNVEKQMVFPNLSLLILENLPSIVCFSLGCDDFLFPRPEMLLTVDKCPKLTTKFD</sequence>
<organism evidence="3 4">
    <name type="scientific">Salix purpurea</name>
    <name type="common">Purple osier willow</name>
    <dbReference type="NCBI Taxonomy" id="77065"/>
    <lineage>
        <taxon>Eukaryota</taxon>
        <taxon>Viridiplantae</taxon>
        <taxon>Streptophyta</taxon>
        <taxon>Embryophyta</taxon>
        <taxon>Tracheophyta</taxon>
        <taxon>Spermatophyta</taxon>
        <taxon>Magnoliopsida</taxon>
        <taxon>eudicotyledons</taxon>
        <taxon>Gunneridae</taxon>
        <taxon>Pentapetalae</taxon>
        <taxon>rosids</taxon>
        <taxon>fabids</taxon>
        <taxon>Malpighiales</taxon>
        <taxon>Salicaceae</taxon>
        <taxon>Saliceae</taxon>
        <taxon>Salix</taxon>
    </lineage>
</organism>
<keyword evidence="4" id="KW-1185">Reference proteome</keyword>
<accession>A0A9Q1A089</accession>
<name>A0A9Q1A089_SALPP</name>
<evidence type="ECO:0000313" key="3">
    <source>
        <dbReference type="EMBL" id="KAJ6753540.1"/>
    </source>
</evidence>
<dbReference type="Pfam" id="PF23247">
    <property type="entry name" value="LRR_RPS2"/>
    <property type="match status" value="3"/>
</dbReference>
<dbReference type="Gene3D" id="3.80.10.10">
    <property type="entry name" value="Ribonuclease Inhibitor"/>
    <property type="match status" value="2"/>
</dbReference>
<dbReference type="InterPro" id="IPR032675">
    <property type="entry name" value="LRR_dom_sf"/>
</dbReference>
<dbReference type="InterPro" id="IPR050905">
    <property type="entry name" value="Plant_NBS-LRR"/>
</dbReference>
<dbReference type="EMBL" id="JAPFFK010000007">
    <property type="protein sequence ID" value="KAJ6753540.1"/>
    <property type="molecule type" value="Genomic_DNA"/>
</dbReference>
<feature type="domain" description="Disease resistance protein At4g27190-like leucine-rich repeats" evidence="2">
    <location>
        <begin position="93"/>
        <end position="168"/>
    </location>
</feature>
<evidence type="ECO:0000259" key="2">
    <source>
        <dbReference type="Pfam" id="PF23247"/>
    </source>
</evidence>
<dbReference type="OrthoDB" id="1510757at2759"/>
<dbReference type="AlphaFoldDB" id="A0A9Q1A089"/>
<dbReference type="InterPro" id="IPR057135">
    <property type="entry name" value="At4g27190-like_LRR"/>
</dbReference>
<keyword evidence="1" id="KW-0611">Plant defense</keyword>
<evidence type="ECO:0000313" key="4">
    <source>
        <dbReference type="Proteomes" id="UP001151532"/>
    </source>
</evidence>
<evidence type="ECO:0000256" key="1">
    <source>
        <dbReference type="ARBA" id="ARBA00022821"/>
    </source>
</evidence>
<dbReference type="PANTHER" id="PTHR33463:SF145">
    <property type="entry name" value="NB-ARC DOMAIN-CONTAINING PROTEIN"/>
    <property type="match status" value="1"/>
</dbReference>
<protein>
    <recommendedName>
        <fullName evidence="2">Disease resistance protein At4g27190-like leucine-rich repeats domain-containing protein</fullName>
    </recommendedName>
</protein>
<reference evidence="3" key="2">
    <citation type="journal article" date="2023" name="Int. J. Mol. Sci.">
        <title>De Novo Assembly and Annotation of 11 Diverse Shrub Willow (Salix) Genomes Reveals Novel Gene Organization in Sex-Linked Regions.</title>
        <authorList>
            <person name="Hyden B."/>
            <person name="Feng K."/>
            <person name="Yates T.B."/>
            <person name="Jawdy S."/>
            <person name="Cereghino C."/>
            <person name="Smart L.B."/>
            <person name="Muchero W."/>
        </authorList>
    </citation>
    <scope>NUCLEOTIDE SEQUENCE</scope>
    <source>
        <tissue evidence="3">Shoot tip</tissue>
    </source>
</reference>
<dbReference type="PANTHER" id="PTHR33463">
    <property type="entry name" value="NB-ARC DOMAIN-CONTAINING PROTEIN-RELATED"/>
    <property type="match status" value="1"/>
</dbReference>
<gene>
    <name evidence="3" type="ORF">OIU79_026381</name>
</gene>
<feature type="domain" description="Disease resistance protein At4g27190-like leucine-rich repeats" evidence="2">
    <location>
        <begin position="2"/>
        <end position="81"/>
    </location>
</feature>